<comment type="caution">
    <text evidence="2">The sequence shown here is derived from an EMBL/GenBank/DDBJ whole genome shotgun (WGS) entry which is preliminary data.</text>
</comment>
<accession>A0ABT4H635</accession>
<protein>
    <submittedName>
        <fullName evidence="2">DUF3797 domain-containing protein</fullName>
    </submittedName>
</protein>
<gene>
    <name evidence="2" type="ORF">M5X12_27295</name>
</gene>
<feature type="domain" description="DUF3797" evidence="1">
    <location>
        <begin position="1"/>
        <end position="50"/>
    </location>
</feature>
<evidence type="ECO:0000313" key="2">
    <source>
        <dbReference type="EMBL" id="MCY9764218.1"/>
    </source>
</evidence>
<keyword evidence="3" id="KW-1185">Reference proteome</keyword>
<dbReference type="Pfam" id="PF12677">
    <property type="entry name" value="DUF3797"/>
    <property type="match status" value="1"/>
</dbReference>
<sequence>MDIRESSALMKKYNNCPECGNDKIGGTPSEGSLIIEDEVFTRSCKCGWKVVVDRRIKCCAYATYKSKGKTTGIYEVSIHGQGHKMLPLNELKELSGVKRVNHSAKFEEWLNTTEGRDWALKVTPARLPR</sequence>
<dbReference type="RefSeq" id="WP_005542735.1">
    <property type="nucleotide sequence ID" value="NZ_JAMDLX010000140.1"/>
</dbReference>
<dbReference type="EMBL" id="JAMDNP010000079">
    <property type="protein sequence ID" value="MCY9764218.1"/>
    <property type="molecule type" value="Genomic_DNA"/>
</dbReference>
<proteinExistence type="predicted"/>
<dbReference type="Proteomes" id="UP001527181">
    <property type="component" value="Unassembled WGS sequence"/>
</dbReference>
<dbReference type="GeneID" id="94487106"/>
<name>A0ABT4H635_PAEAL</name>
<evidence type="ECO:0000313" key="3">
    <source>
        <dbReference type="Proteomes" id="UP001527181"/>
    </source>
</evidence>
<dbReference type="InterPro" id="IPR024256">
    <property type="entry name" value="DUF3797"/>
</dbReference>
<organism evidence="2 3">
    <name type="scientific">Paenibacillus alvei</name>
    <name type="common">Bacillus alvei</name>
    <dbReference type="NCBI Taxonomy" id="44250"/>
    <lineage>
        <taxon>Bacteria</taxon>
        <taxon>Bacillati</taxon>
        <taxon>Bacillota</taxon>
        <taxon>Bacilli</taxon>
        <taxon>Bacillales</taxon>
        <taxon>Paenibacillaceae</taxon>
        <taxon>Paenibacillus</taxon>
    </lineage>
</organism>
<evidence type="ECO:0000259" key="1">
    <source>
        <dbReference type="Pfam" id="PF12677"/>
    </source>
</evidence>
<reference evidence="2 3" key="1">
    <citation type="submission" date="2022-05" db="EMBL/GenBank/DDBJ databases">
        <title>Genome Sequencing of Bee-Associated Microbes.</title>
        <authorList>
            <person name="Dunlap C."/>
        </authorList>
    </citation>
    <scope>NUCLEOTIDE SEQUENCE [LARGE SCALE GENOMIC DNA]</scope>
    <source>
        <strain evidence="2 3">NRRL B-04010</strain>
    </source>
</reference>